<gene>
    <name evidence="4" type="ORF">FHU41_000518</name>
</gene>
<evidence type="ECO:0000259" key="3">
    <source>
        <dbReference type="Pfam" id="PF06259"/>
    </source>
</evidence>
<feature type="domain" description="DUF1023" evidence="3">
    <location>
        <begin position="389"/>
        <end position="551"/>
    </location>
</feature>
<reference evidence="4 5" key="1">
    <citation type="submission" date="2020-07" db="EMBL/GenBank/DDBJ databases">
        <title>Sequencing the genomes of 1000 actinobacteria strains.</title>
        <authorList>
            <person name="Klenk H.-P."/>
        </authorList>
    </citation>
    <scope>NUCLEOTIDE SEQUENCE [LARGE SCALE GENOMIC DNA]</scope>
    <source>
        <strain evidence="4 5">DSM 102047</strain>
    </source>
</reference>
<dbReference type="Pfam" id="PF06259">
    <property type="entry name" value="Abhydrolase_8"/>
    <property type="match status" value="1"/>
</dbReference>
<sequence length="734" mass="78421">MVRPGDWSLLGGSDPCPGSIDDVQAAARTWQDNYNILNEVRSGLASSGITGTGQAVTAIRTLLNRNAALAGAIADRAQTNADVFFTWGGQLTQFQADADRLLTQAIQADEDRQQALALMAASGGGIPTPTLQSPFTQNTQNAPASPFPASTDAGLAGLLEDQAREADRQRGQALLNQAQQHLDDLSRQADELHQAHQDAGNTCAKNLQPLDLAAVTHDSGIDPTIPVGAGALTALLNPGKDPDLKKFDTLHSKINTGNNSARNDYLEQLAKLTPEQLVLYKLWKPEQTRNPLPALPGEDVPSAKKWWQNLNKTIQLALMGAVPGIIGNLNGIPYTTRSKANDALMKELKDDPTTNKNTLTALNVIEDKLVLDNGKRNPDRSIISFDPNNGKPLAALAIGNLDTAGNVTWNVPGMNTTVSDGMESWADSAQDLYKNQTEEFKRLHKDGKNAVVAWIGYDTPPAPPASWGVLFTDAAVKGADKLQVALDGFQDTRGPGNGYTINVAAHSYGTTTSSIALTHTKYPVDTVAFFGSAGIDPDRVPNAAAMHVNHGTDGQPAVYETHSSSDLIAPTGIALSQGALPAELLFSSPINNSVLGNPADLVPREDPTWDRFGGHNFSSEGGYDQNHKIYNHVDGHDANGRGDHRSILYASSGDGYLNIDTESNHNISLITTEQGEKIQALAPLDKNPDGSYDDTKFHDKTHPNGWQPSDWDSGPLGEPNPSTAPPDNGGYRGR</sequence>
<dbReference type="RefSeq" id="WP_179388077.1">
    <property type="nucleotide sequence ID" value="NZ_JACBYQ010000001.1"/>
</dbReference>
<evidence type="ECO:0000313" key="5">
    <source>
        <dbReference type="Proteomes" id="UP000521748"/>
    </source>
</evidence>
<dbReference type="InterPro" id="IPR010427">
    <property type="entry name" value="DUF1023"/>
</dbReference>
<accession>A0A7Y9S6V8</accession>
<feature type="coiled-coil region" evidence="1">
    <location>
        <begin position="168"/>
        <end position="202"/>
    </location>
</feature>
<feature type="region of interest" description="Disordered" evidence="2">
    <location>
        <begin position="683"/>
        <end position="734"/>
    </location>
</feature>
<evidence type="ECO:0000256" key="1">
    <source>
        <dbReference type="SAM" id="Coils"/>
    </source>
</evidence>
<keyword evidence="1" id="KW-0175">Coiled coil</keyword>
<evidence type="ECO:0000256" key="2">
    <source>
        <dbReference type="SAM" id="MobiDB-lite"/>
    </source>
</evidence>
<feature type="compositionally biased region" description="Basic and acidic residues" evidence="2">
    <location>
        <begin position="693"/>
        <end position="702"/>
    </location>
</feature>
<dbReference type="Proteomes" id="UP000521748">
    <property type="component" value="Unassembled WGS sequence"/>
</dbReference>
<name>A0A7Y9S6V8_9MICC</name>
<organism evidence="4 5">
    <name type="scientific">Psychromicrobium silvestre</name>
    <dbReference type="NCBI Taxonomy" id="1645614"/>
    <lineage>
        <taxon>Bacteria</taxon>
        <taxon>Bacillati</taxon>
        <taxon>Actinomycetota</taxon>
        <taxon>Actinomycetes</taxon>
        <taxon>Micrococcales</taxon>
        <taxon>Micrococcaceae</taxon>
        <taxon>Psychromicrobium</taxon>
    </lineage>
</organism>
<proteinExistence type="predicted"/>
<protein>
    <recommendedName>
        <fullName evidence="3">DUF1023 domain-containing protein</fullName>
    </recommendedName>
</protein>
<keyword evidence="5" id="KW-1185">Reference proteome</keyword>
<comment type="caution">
    <text evidence="4">The sequence shown here is derived from an EMBL/GenBank/DDBJ whole genome shotgun (WGS) entry which is preliminary data.</text>
</comment>
<dbReference type="AlphaFoldDB" id="A0A7Y9S6V8"/>
<dbReference type="EMBL" id="JACBYQ010000001">
    <property type="protein sequence ID" value="NYE94297.1"/>
    <property type="molecule type" value="Genomic_DNA"/>
</dbReference>
<evidence type="ECO:0000313" key="4">
    <source>
        <dbReference type="EMBL" id="NYE94297.1"/>
    </source>
</evidence>